<organism evidence="2 3">
    <name type="scientific">Dryococelus australis</name>
    <dbReference type="NCBI Taxonomy" id="614101"/>
    <lineage>
        <taxon>Eukaryota</taxon>
        <taxon>Metazoa</taxon>
        <taxon>Ecdysozoa</taxon>
        <taxon>Arthropoda</taxon>
        <taxon>Hexapoda</taxon>
        <taxon>Insecta</taxon>
        <taxon>Pterygota</taxon>
        <taxon>Neoptera</taxon>
        <taxon>Polyneoptera</taxon>
        <taxon>Phasmatodea</taxon>
        <taxon>Verophasmatodea</taxon>
        <taxon>Anareolatae</taxon>
        <taxon>Phasmatidae</taxon>
        <taxon>Eurycanthinae</taxon>
        <taxon>Dryococelus</taxon>
    </lineage>
</organism>
<evidence type="ECO:0000313" key="2">
    <source>
        <dbReference type="EMBL" id="KAJ8879141.1"/>
    </source>
</evidence>
<gene>
    <name evidence="2" type="ORF">PR048_019747</name>
</gene>
<feature type="region of interest" description="Disordered" evidence="1">
    <location>
        <begin position="1"/>
        <end position="61"/>
    </location>
</feature>
<feature type="compositionally biased region" description="Polar residues" evidence="1">
    <location>
        <begin position="10"/>
        <end position="22"/>
    </location>
</feature>
<evidence type="ECO:0000256" key="1">
    <source>
        <dbReference type="SAM" id="MobiDB-lite"/>
    </source>
</evidence>
<keyword evidence="3" id="KW-1185">Reference proteome</keyword>
<protein>
    <submittedName>
        <fullName evidence="2">Uncharacterized protein</fullName>
    </submittedName>
</protein>
<proteinExistence type="predicted"/>
<name>A0ABQ9H4L6_9NEOP</name>
<sequence>MKKPNEAATMPSTSNVTGNNTECESEPEDLSPEISEYEPSSEDASDEDPQKGKTVNVKHLKPDVANKERKIIGSVTEDEISDLLPVEQRKLEGIGVTPTKTDNPRKHLRHPEQWARNVSEVRRELGEAYV</sequence>
<evidence type="ECO:0000313" key="3">
    <source>
        <dbReference type="Proteomes" id="UP001159363"/>
    </source>
</evidence>
<comment type="caution">
    <text evidence="2">The sequence shown here is derived from an EMBL/GenBank/DDBJ whole genome shotgun (WGS) entry which is preliminary data.</text>
</comment>
<accession>A0ABQ9H4L6</accession>
<dbReference type="Proteomes" id="UP001159363">
    <property type="component" value="Chromosome 6"/>
</dbReference>
<feature type="compositionally biased region" description="Acidic residues" evidence="1">
    <location>
        <begin position="23"/>
        <end position="47"/>
    </location>
</feature>
<reference evidence="2 3" key="1">
    <citation type="submission" date="2023-02" db="EMBL/GenBank/DDBJ databases">
        <title>LHISI_Scaffold_Assembly.</title>
        <authorList>
            <person name="Stuart O.P."/>
            <person name="Cleave R."/>
            <person name="Magrath M.J.L."/>
            <person name="Mikheyev A.S."/>
        </authorList>
    </citation>
    <scope>NUCLEOTIDE SEQUENCE [LARGE SCALE GENOMIC DNA]</scope>
    <source>
        <strain evidence="2">Daus_M_001</strain>
        <tissue evidence="2">Leg muscle</tissue>
    </source>
</reference>
<dbReference type="EMBL" id="JARBHB010000007">
    <property type="protein sequence ID" value="KAJ8879141.1"/>
    <property type="molecule type" value="Genomic_DNA"/>
</dbReference>